<dbReference type="InterPro" id="IPR029063">
    <property type="entry name" value="SAM-dependent_MTases_sf"/>
</dbReference>
<dbReference type="EMBL" id="ABID01000001">
    <property type="protein sequence ID" value="EDQ06308.1"/>
    <property type="molecule type" value="Genomic_DNA"/>
</dbReference>
<dbReference type="PANTHER" id="PTHR13090">
    <property type="entry name" value="ARGININE-HYDROXYLASE NDUFAF5, MITOCHONDRIAL"/>
    <property type="match status" value="1"/>
</dbReference>
<evidence type="ECO:0008006" key="6">
    <source>
        <dbReference type="Google" id="ProtNLM"/>
    </source>
</evidence>
<keyword evidence="1" id="KW-0489">Methyltransferase</keyword>
<evidence type="ECO:0000313" key="4">
    <source>
        <dbReference type="EMBL" id="EDQ06308.1"/>
    </source>
</evidence>
<name>A0ABM9X9X1_9RHOB</name>
<gene>
    <name evidence="4" type="ORF">OIHEL45_05820</name>
</gene>
<proteinExistence type="predicted"/>
<evidence type="ECO:0000256" key="3">
    <source>
        <dbReference type="SAM" id="MobiDB-lite"/>
    </source>
</evidence>
<sequence>MTPLFEVPVAAFYVFLMTAQPPLIDPTALAHRRARATERGMFLQQAAAEDVQDRVGLVKKAFTAPAIVTAFPQIWAASFPEAKIIPEAEVLALEPQAHDLVIHAMGLHWANDPIGQLIQCRRALRPDGLLQAVALGGQTLNELRACLGQAEAEVTGGLSPRIAPMGELRDLGALLQRAGMALPVADSQPLTVEYTDAWALMRDLREMGEGNALEARLRRPTRRAVLQRATELYAAHFTAPSGRITATFDMIFLAGWAPDESQQKPLRPGSAQQRLADALNSREEPLPD</sequence>
<protein>
    <recommendedName>
        <fullName evidence="6">SAM-dependent methyltransferase</fullName>
    </recommendedName>
</protein>
<accession>A0ABM9X9X1</accession>
<reference evidence="4 5" key="1">
    <citation type="submission" date="2007-11" db="EMBL/GenBank/DDBJ databases">
        <authorList>
            <person name="Wagner-Dobler I."/>
            <person name="Ferriera S."/>
            <person name="Johnson J."/>
            <person name="Kravitz S."/>
            <person name="Beeson K."/>
            <person name="Sutton G."/>
            <person name="Rogers Y.-H."/>
            <person name="Friedman R."/>
            <person name="Frazier M."/>
            <person name="Venter J.C."/>
        </authorList>
    </citation>
    <scope>NUCLEOTIDE SEQUENCE [LARGE SCALE GENOMIC DNA]</scope>
    <source>
        <strain evidence="4 5">HEL-45</strain>
    </source>
</reference>
<evidence type="ECO:0000313" key="5">
    <source>
        <dbReference type="Proteomes" id="UP000003257"/>
    </source>
</evidence>
<dbReference type="PANTHER" id="PTHR13090:SF1">
    <property type="entry name" value="ARGININE-HYDROXYLASE NDUFAF5, MITOCHONDRIAL"/>
    <property type="match status" value="1"/>
</dbReference>
<evidence type="ECO:0000256" key="1">
    <source>
        <dbReference type="ARBA" id="ARBA00022603"/>
    </source>
</evidence>
<dbReference type="SUPFAM" id="SSF53335">
    <property type="entry name" value="S-adenosyl-L-methionine-dependent methyltransferases"/>
    <property type="match status" value="1"/>
</dbReference>
<comment type="caution">
    <text evidence="4">The sequence shown here is derived from an EMBL/GenBank/DDBJ whole genome shotgun (WGS) entry which is preliminary data.</text>
</comment>
<dbReference type="InterPro" id="IPR050602">
    <property type="entry name" value="Malonyl-ACP_OMT"/>
</dbReference>
<evidence type="ECO:0000256" key="2">
    <source>
        <dbReference type="ARBA" id="ARBA00022679"/>
    </source>
</evidence>
<dbReference type="Gene3D" id="3.40.50.150">
    <property type="entry name" value="Vaccinia Virus protein VP39"/>
    <property type="match status" value="1"/>
</dbReference>
<organism evidence="4 5">
    <name type="scientific">Sulfitobacter indolifex HEL-45</name>
    <dbReference type="NCBI Taxonomy" id="391624"/>
    <lineage>
        <taxon>Bacteria</taxon>
        <taxon>Pseudomonadati</taxon>
        <taxon>Pseudomonadota</taxon>
        <taxon>Alphaproteobacteria</taxon>
        <taxon>Rhodobacterales</taxon>
        <taxon>Roseobacteraceae</taxon>
        <taxon>Sulfitobacter</taxon>
    </lineage>
</organism>
<feature type="region of interest" description="Disordered" evidence="3">
    <location>
        <begin position="260"/>
        <end position="288"/>
    </location>
</feature>
<dbReference type="Proteomes" id="UP000003257">
    <property type="component" value="Unassembled WGS sequence"/>
</dbReference>
<keyword evidence="2" id="KW-0808">Transferase</keyword>
<keyword evidence="5" id="KW-1185">Reference proteome</keyword>
<dbReference type="RefSeq" id="WP_007118377.1">
    <property type="nucleotide sequence ID" value="NZ_ABID01000001.1"/>
</dbReference>